<evidence type="ECO:0000313" key="3">
    <source>
        <dbReference type="Proteomes" id="UP001596043"/>
    </source>
</evidence>
<proteinExistence type="predicted"/>
<protein>
    <submittedName>
        <fullName evidence="2">SdpI family protein</fullName>
    </submittedName>
</protein>
<dbReference type="Pfam" id="PF13630">
    <property type="entry name" value="SdpI"/>
    <property type="match status" value="1"/>
</dbReference>
<keyword evidence="1" id="KW-0812">Transmembrane</keyword>
<evidence type="ECO:0000313" key="2">
    <source>
        <dbReference type="EMBL" id="MFC4636428.1"/>
    </source>
</evidence>
<feature type="transmembrane region" description="Helical" evidence="1">
    <location>
        <begin position="88"/>
        <end position="106"/>
    </location>
</feature>
<comment type="caution">
    <text evidence="2">The sequence shown here is derived from an EMBL/GenBank/DDBJ whole genome shotgun (WGS) entry which is preliminary data.</text>
</comment>
<accession>A0ABV9I2K6</accession>
<gene>
    <name evidence="2" type="ORF">ACFO3O_21150</name>
</gene>
<evidence type="ECO:0000256" key="1">
    <source>
        <dbReference type="SAM" id="Phobius"/>
    </source>
</evidence>
<keyword evidence="1" id="KW-1133">Transmembrane helix</keyword>
<dbReference type="Proteomes" id="UP001596043">
    <property type="component" value="Unassembled WGS sequence"/>
</dbReference>
<name>A0ABV9I2K6_9FLAO</name>
<dbReference type="EMBL" id="JBHSFV010000019">
    <property type="protein sequence ID" value="MFC4636428.1"/>
    <property type="molecule type" value="Genomic_DNA"/>
</dbReference>
<organism evidence="2 3">
    <name type="scientific">Dokdonia ponticola</name>
    <dbReference type="NCBI Taxonomy" id="2041041"/>
    <lineage>
        <taxon>Bacteria</taxon>
        <taxon>Pseudomonadati</taxon>
        <taxon>Bacteroidota</taxon>
        <taxon>Flavobacteriia</taxon>
        <taxon>Flavobacteriales</taxon>
        <taxon>Flavobacteriaceae</taxon>
        <taxon>Dokdonia</taxon>
    </lineage>
</organism>
<dbReference type="InterPro" id="IPR025962">
    <property type="entry name" value="SdpI/YhfL"/>
</dbReference>
<feature type="transmembrane region" description="Helical" evidence="1">
    <location>
        <begin position="6"/>
        <end position="28"/>
    </location>
</feature>
<feature type="transmembrane region" description="Helical" evidence="1">
    <location>
        <begin position="65"/>
        <end position="82"/>
    </location>
</feature>
<keyword evidence="1" id="KW-0472">Membrane</keyword>
<dbReference type="RefSeq" id="WP_379982609.1">
    <property type="nucleotide sequence ID" value="NZ_JBHSFV010000019.1"/>
</dbReference>
<sequence length="122" mass="14133">MYTDVLFTIENGALLFQGILFLCLTYYYRKNPPKKINHFYGYRTRRSMANQEIWDVANRQSAKDLWRVALATMISGLILLPFETTPKVFIQLGVLLLGIGIAVWHTEKELDKTFDKNGNKQS</sequence>
<reference evidence="3" key="1">
    <citation type="journal article" date="2019" name="Int. J. Syst. Evol. Microbiol.">
        <title>The Global Catalogue of Microorganisms (GCM) 10K type strain sequencing project: providing services to taxonomists for standard genome sequencing and annotation.</title>
        <authorList>
            <consortium name="The Broad Institute Genomics Platform"/>
            <consortium name="The Broad Institute Genome Sequencing Center for Infectious Disease"/>
            <person name="Wu L."/>
            <person name="Ma J."/>
        </authorList>
    </citation>
    <scope>NUCLEOTIDE SEQUENCE [LARGE SCALE GENOMIC DNA]</scope>
    <source>
        <strain evidence="3">YJ-61-S</strain>
    </source>
</reference>
<keyword evidence="3" id="KW-1185">Reference proteome</keyword>